<reference evidence="4" key="2">
    <citation type="submission" date="2021-03" db="UniProtKB">
        <authorList>
            <consortium name="EnsemblPlants"/>
        </authorList>
    </citation>
    <scope>IDENTIFICATION</scope>
</reference>
<evidence type="ECO:0000313" key="5">
    <source>
        <dbReference type="Proteomes" id="UP000596660"/>
    </source>
</evidence>
<dbReference type="SUPFAM" id="SSF46565">
    <property type="entry name" value="Chaperone J-domain"/>
    <property type="match status" value="1"/>
</dbReference>
<feature type="compositionally biased region" description="Polar residues" evidence="2">
    <location>
        <begin position="20"/>
        <end position="30"/>
    </location>
</feature>
<dbReference type="CDD" id="cd06257">
    <property type="entry name" value="DnaJ"/>
    <property type="match status" value="1"/>
</dbReference>
<feature type="compositionally biased region" description="Basic and acidic residues" evidence="2">
    <location>
        <begin position="456"/>
        <end position="467"/>
    </location>
</feature>
<protein>
    <recommendedName>
        <fullName evidence="3">J domain-containing protein</fullName>
    </recommendedName>
</protein>
<feature type="compositionally biased region" description="Polar residues" evidence="2">
    <location>
        <begin position="1226"/>
        <end position="1243"/>
    </location>
</feature>
<feature type="region of interest" description="Disordered" evidence="2">
    <location>
        <begin position="218"/>
        <end position="253"/>
    </location>
</feature>
<dbReference type="Proteomes" id="UP000596660">
    <property type="component" value="Unplaced"/>
</dbReference>
<evidence type="ECO:0000256" key="1">
    <source>
        <dbReference type="SAM" id="Coils"/>
    </source>
</evidence>
<feature type="region of interest" description="Disordered" evidence="2">
    <location>
        <begin position="1215"/>
        <end position="1253"/>
    </location>
</feature>
<evidence type="ECO:0000313" key="4">
    <source>
        <dbReference type="EnsemblPlants" id="AUR62000161-RA:cds"/>
    </source>
</evidence>
<accession>A0A803KMA5</accession>
<dbReference type="Gene3D" id="1.10.287.110">
    <property type="entry name" value="DnaJ domain"/>
    <property type="match status" value="1"/>
</dbReference>
<dbReference type="Gene3D" id="1.25.40.10">
    <property type="entry name" value="Tetratricopeptide repeat domain"/>
    <property type="match status" value="3"/>
</dbReference>
<feature type="compositionally biased region" description="Polar residues" evidence="2">
    <location>
        <begin position="468"/>
        <end position="488"/>
    </location>
</feature>
<feature type="compositionally biased region" description="Basic and acidic residues" evidence="2">
    <location>
        <begin position="222"/>
        <end position="233"/>
    </location>
</feature>
<dbReference type="GO" id="GO:0009507">
    <property type="term" value="C:chloroplast"/>
    <property type="evidence" value="ECO:0007669"/>
    <property type="project" value="EnsemblPlants"/>
</dbReference>
<dbReference type="AlphaFoldDB" id="A0A803KMA5"/>
<dbReference type="Gramene" id="AUR62000161-RA">
    <property type="protein sequence ID" value="AUR62000161-RA:cds"/>
    <property type="gene ID" value="AUR62000161"/>
</dbReference>
<name>A0A803KMA5_CHEQI</name>
<feature type="coiled-coil region" evidence="1">
    <location>
        <begin position="1063"/>
        <end position="1093"/>
    </location>
</feature>
<keyword evidence="1" id="KW-0175">Coiled coil</keyword>
<dbReference type="InterPro" id="IPR019734">
    <property type="entry name" value="TPR_rpt"/>
</dbReference>
<dbReference type="SMART" id="SM00028">
    <property type="entry name" value="TPR"/>
    <property type="match status" value="7"/>
</dbReference>
<dbReference type="InterPro" id="IPR011990">
    <property type="entry name" value="TPR-like_helical_dom_sf"/>
</dbReference>
<dbReference type="PRINTS" id="PR00625">
    <property type="entry name" value="JDOMAIN"/>
</dbReference>
<dbReference type="SUPFAM" id="SSF48452">
    <property type="entry name" value="TPR-like"/>
    <property type="match status" value="2"/>
</dbReference>
<feature type="region of interest" description="Disordered" evidence="2">
    <location>
        <begin position="316"/>
        <end position="348"/>
    </location>
</feature>
<feature type="region of interest" description="Disordered" evidence="2">
    <location>
        <begin position="397"/>
        <end position="488"/>
    </location>
</feature>
<keyword evidence="5" id="KW-1185">Reference proteome</keyword>
<dbReference type="PROSITE" id="PS50076">
    <property type="entry name" value="DNAJ_2"/>
    <property type="match status" value="1"/>
</dbReference>
<dbReference type="Pfam" id="PF00226">
    <property type="entry name" value="DnaJ"/>
    <property type="match status" value="1"/>
</dbReference>
<evidence type="ECO:0000259" key="3">
    <source>
        <dbReference type="PROSITE" id="PS50076"/>
    </source>
</evidence>
<proteinExistence type="predicted"/>
<dbReference type="InterPro" id="IPR036869">
    <property type="entry name" value="J_dom_sf"/>
</dbReference>
<feature type="compositionally biased region" description="Polar residues" evidence="2">
    <location>
        <begin position="430"/>
        <end position="449"/>
    </location>
</feature>
<evidence type="ECO:0000256" key="2">
    <source>
        <dbReference type="SAM" id="MobiDB-lite"/>
    </source>
</evidence>
<feature type="compositionally biased region" description="Low complexity" evidence="2">
    <location>
        <begin position="339"/>
        <end position="348"/>
    </location>
</feature>
<feature type="compositionally biased region" description="Low complexity" evidence="2">
    <location>
        <begin position="99"/>
        <end position="110"/>
    </location>
</feature>
<feature type="domain" description="J" evidence="3">
    <location>
        <begin position="1131"/>
        <end position="1216"/>
    </location>
</feature>
<dbReference type="InterPro" id="IPR001623">
    <property type="entry name" value="DnaJ_domain"/>
</dbReference>
<feature type="region of interest" description="Disordered" evidence="2">
    <location>
        <begin position="274"/>
        <end position="298"/>
    </location>
</feature>
<reference evidence="4" key="1">
    <citation type="journal article" date="2017" name="Nature">
        <title>The genome of Chenopodium quinoa.</title>
        <authorList>
            <person name="Jarvis D.E."/>
            <person name="Ho Y.S."/>
            <person name="Lightfoot D.J."/>
            <person name="Schmoeckel S.M."/>
            <person name="Li B."/>
            <person name="Borm T.J.A."/>
            <person name="Ohyanagi H."/>
            <person name="Mineta K."/>
            <person name="Michell C.T."/>
            <person name="Saber N."/>
            <person name="Kharbatia N.M."/>
            <person name="Rupper R.R."/>
            <person name="Sharp A.R."/>
            <person name="Dally N."/>
            <person name="Boughton B.A."/>
            <person name="Woo Y.H."/>
            <person name="Gao G."/>
            <person name="Schijlen E.G.W.M."/>
            <person name="Guo X."/>
            <person name="Momin A.A."/>
            <person name="Negrao S."/>
            <person name="Al-Babili S."/>
            <person name="Gehring C."/>
            <person name="Roessner U."/>
            <person name="Jung C."/>
            <person name="Murphy K."/>
            <person name="Arold S.T."/>
            <person name="Gojobori T."/>
            <person name="van der Linden C.G."/>
            <person name="van Loo E.N."/>
            <person name="Jellen E.N."/>
            <person name="Maughan P.J."/>
            <person name="Tester M."/>
        </authorList>
    </citation>
    <scope>NUCLEOTIDE SEQUENCE [LARGE SCALE GENOMIC DNA]</scope>
    <source>
        <strain evidence="4">cv. PI 614886</strain>
    </source>
</reference>
<dbReference type="PANTHER" id="PTHR45181">
    <property type="entry name" value="HEAT SHOCK PROTEIN DNAJ WITH TETRATRICOPEPTIDE REPEAT-CONTAINING PROTEIN"/>
    <property type="match status" value="1"/>
</dbReference>
<dbReference type="EnsemblPlants" id="AUR62000161-RA">
    <property type="protein sequence ID" value="AUR62000161-RA:cds"/>
    <property type="gene ID" value="AUR62000161"/>
</dbReference>
<sequence>MNPYGQSGFVNSSQMNAKFEFSSPSTSNLGSEKPPFSSIPNLSRPRLVKSRKSQNPRSMGSSETRKIDPGFNPFRPVSDNLAGVSSRLEGKDDDEVYMNSNSSKNLNLKHPSNLASELPDKIHNLNLGGLGTGSSRGSGVGGSHGVHNVSSSIGTSLASELPNDLERLNLKDTGEIGSHNFGFGDSDSSKFVFGGNRTMEDSNDPSIASALPNRIKNLNIADPDKNSGTKKEMNSNMNNSTFGSVDASRTESGEEVDTMILDEMVKLKILGDTKESSDHANATDSSFPRTEPLGSISREDSKILYPTEFLNPIKEQKEHSVGPQVAEYHSNKGSGFRDASASSTSSLSSAGLHFQPARHEFEVPCTDGTVKKEGFAFGYNQESSRIPYVEFRTPDSKVQTGYSNKGLVRDSKSKGRKAKVKETKSVLMSFGNNFTSQENNFQNEPSESYSPMDVSPYRETRDDEQSSKEPSLTPENWASLESQAQLSNDATDEDLIRAIENMDINENNDMKQGEAEEQVSECTGNTYTCAAMASSPVDCVSAAESESFMSASENLDENGENEVESNNVEQNCDQTRYFSTESSASRGESSFTFAASSSAQGQASTAMRLHKKKIRMKVGPDIYIPARSAVLSDSQFSPISRVSVLPSQVVKSDTVPTAPLKGSKKITSSTNMSVGGSIVGGSIVGDAKKTISSPTAPARAAQEACEKWRLRGNQAYANGDLEKAEAYYSQGLSCIPQHETSRDCLRALVLCYSNRAAACMSRGRMREALRDCLVAADIDPSFFRVQLRAANCYLALGEIGNASLHFKRLLQLTDICVERKIILEASDGLQKAQKASEFMDHAARLLLQKTLADAETALRVISEALIISPYSEKLLESKAEALFMLRRYEEVVQLCGQTLETAEKNSPLLGADGQSPCLEASELLESYSFRIWRYCYIFKSNFYLGKLEEAVDFLEKKECWRSMVAKFGNETIESFIPQLSTAHELINHKSAGNGAFQAGKHKEAVEHYTAALSFNVESRPFSAVCFANRAAAYQALGQVTDAIADCSLAIALDEHYLKAISRRATLFEMIRDYEQAAKDLERLVSLLTKQAEEKSTSSGAYVPLGSVADLRQARQRLYQMEEQAKRGIPLNFYLILGVEPSVTAIDLKKAYRKAALRHHPDKAGQSLARAESGDDGLWKEIAEGVYKDADKLFKMIGEAYAVLSDPDKRFQYDIDEETRNGRRKSSSNASRMYTETSFNTAERGNSGGQWRDMWRSSANPYSRGFEPTRSGRFY</sequence>
<feature type="compositionally biased region" description="Polar residues" evidence="2">
    <location>
        <begin position="234"/>
        <end position="243"/>
    </location>
</feature>
<feature type="compositionally biased region" description="Polar residues" evidence="2">
    <location>
        <begin position="279"/>
        <end position="288"/>
    </location>
</feature>
<dbReference type="OMA" id="EKHEELH"/>
<dbReference type="SMART" id="SM00271">
    <property type="entry name" value="DnaJ"/>
    <property type="match status" value="1"/>
</dbReference>
<dbReference type="PANTHER" id="PTHR45181:SF4">
    <property type="entry name" value="HEAT SHOCK PROTEIN DNAJ WITH TETRATRICOPEPTIDE REPEAT-CONTAINING PROTEIN"/>
    <property type="match status" value="1"/>
</dbReference>
<organism evidence="4 5">
    <name type="scientific">Chenopodium quinoa</name>
    <name type="common">Quinoa</name>
    <dbReference type="NCBI Taxonomy" id="63459"/>
    <lineage>
        <taxon>Eukaryota</taxon>
        <taxon>Viridiplantae</taxon>
        <taxon>Streptophyta</taxon>
        <taxon>Embryophyta</taxon>
        <taxon>Tracheophyta</taxon>
        <taxon>Spermatophyta</taxon>
        <taxon>Magnoliopsida</taxon>
        <taxon>eudicotyledons</taxon>
        <taxon>Gunneridae</taxon>
        <taxon>Pentapetalae</taxon>
        <taxon>Caryophyllales</taxon>
        <taxon>Chenopodiaceae</taxon>
        <taxon>Chenopodioideae</taxon>
        <taxon>Atripliceae</taxon>
        <taxon>Chenopodium</taxon>
    </lineage>
</organism>
<feature type="region of interest" description="Disordered" evidence="2">
    <location>
        <begin position="20"/>
        <end position="110"/>
    </location>
</feature>